<reference evidence="2" key="1">
    <citation type="submission" date="2021-01" db="UniProtKB">
        <authorList>
            <consortium name="EnsemblMetazoa"/>
        </authorList>
    </citation>
    <scope>IDENTIFICATION</scope>
</reference>
<dbReference type="RefSeq" id="XP_031779743.1">
    <property type="nucleotide sequence ID" value="XM_031923883.1"/>
</dbReference>
<dbReference type="GeneID" id="116416209"/>
<keyword evidence="3" id="KW-1185">Reference proteome</keyword>
<evidence type="ECO:0000313" key="3">
    <source>
        <dbReference type="Proteomes" id="UP000002358"/>
    </source>
</evidence>
<evidence type="ECO:0000313" key="2">
    <source>
        <dbReference type="EnsemblMetazoa" id="XP_031779743"/>
    </source>
</evidence>
<dbReference type="KEGG" id="nvi:116416209"/>
<organism evidence="2 3">
    <name type="scientific">Nasonia vitripennis</name>
    <name type="common">Parasitic wasp</name>
    <dbReference type="NCBI Taxonomy" id="7425"/>
    <lineage>
        <taxon>Eukaryota</taxon>
        <taxon>Metazoa</taxon>
        <taxon>Ecdysozoa</taxon>
        <taxon>Arthropoda</taxon>
        <taxon>Hexapoda</taxon>
        <taxon>Insecta</taxon>
        <taxon>Pterygota</taxon>
        <taxon>Neoptera</taxon>
        <taxon>Endopterygota</taxon>
        <taxon>Hymenoptera</taxon>
        <taxon>Apocrita</taxon>
        <taxon>Proctotrupomorpha</taxon>
        <taxon>Chalcidoidea</taxon>
        <taxon>Pteromalidae</taxon>
        <taxon>Pteromalinae</taxon>
        <taxon>Nasonia</taxon>
    </lineage>
</organism>
<dbReference type="EnsemblMetazoa" id="XM_031923883">
    <property type="protein sequence ID" value="XP_031779743"/>
    <property type="gene ID" value="LOC116416209"/>
</dbReference>
<evidence type="ECO:0000256" key="1">
    <source>
        <dbReference type="ARBA" id="ARBA00006190"/>
    </source>
</evidence>
<sequence>MRSIQHSYIGTEYIQELSSVFIYGGKEDTKALATQTWNSMEMSLVERKNVMKNKIEQEIVTVGKNDTKNKIIAGQALKNKKLFEKQIQKIDWCLSIIEQQREIVKSANSSTAIVTAMGKVAYAIKAYTILNLRISNYWDTDGEAREFEPGSLEPEKVEKESLRIQTTAKSPAVSITSLPTLDLQQAANLEQKSSKYYQGRDRQNSQQVSKL</sequence>
<dbReference type="InParanoid" id="A0A7M7Q4K3"/>
<dbReference type="SMR" id="A0A7M7Q4K3"/>
<dbReference type="Proteomes" id="UP000002358">
    <property type="component" value="Chromosome 2"/>
</dbReference>
<dbReference type="GO" id="GO:0007034">
    <property type="term" value="P:vacuolar transport"/>
    <property type="evidence" value="ECO:0007669"/>
    <property type="project" value="InterPro"/>
</dbReference>
<name>A0A7M7Q4K3_NASVI</name>
<accession>A0A7M7Q4K3</accession>
<dbReference type="Gene3D" id="1.10.287.1060">
    <property type="entry name" value="ESAT-6-like"/>
    <property type="match status" value="1"/>
</dbReference>
<comment type="similarity">
    <text evidence="1">Belongs to the SNF7 family.</text>
</comment>
<proteinExistence type="inferred from homology"/>
<dbReference type="InterPro" id="IPR005024">
    <property type="entry name" value="Snf7_fam"/>
</dbReference>
<dbReference type="OrthoDB" id="5592979at2759"/>
<dbReference type="Pfam" id="PF03357">
    <property type="entry name" value="Snf7"/>
    <property type="match status" value="1"/>
</dbReference>
<dbReference type="AlphaFoldDB" id="A0A7M7Q4K3"/>
<protein>
    <submittedName>
        <fullName evidence="2">Uncharacterized protein</fullName>
    </submittedName>
</protein>